<feature type="domain" description="Rhodopsin" evidence="8">
    <location>
        <begin position="33"/>
        <end position="276"/>
    </location>
</feature>
<evidence type="ECO:0000259" key="8">
    <source>
        <dbReference type="Pfam" id="PF20684"/>
    </source>
</evidence>
<dbReference type="Pfam" id="PF20684">
    <property type="entry name" value="Fung_rhodopsin"/>
    <property type="match status" value="1"/>
</dbReference>
<dbReference type="OrthoDB" id="3923077at2759"/>
<dbReference type="InterPro" id="IPR052337">
    <property type="entry name" value="SAT4-like"/>
</dbReference>
<evidence type="ECO:0000313" key="10">
    <source>
        <dbReference type="Proteomes" id="UP000178912"/>
    </source>
</evidence>
<accession>A0A1E1KJX1</accession>
<name>A0A1E1KJX1_9HELO</name>
<reference evidence="10" key="1">
    <citation type="submission" date="2016-03" db="EMBL/GenBank/DDBJ databases">
        <authorList>
            <person name="Guldener U."/>
        </authorList>
    </citation>
    <scope>NUCLEOTIDE SEQUENCE [LARGE SCALE GENOMIC DNA]</scope>
    <source>
        <strain evidence="10">04CH-RAC-A.6.1</strain>
    </source>
</reference>
<evidence type="ECO:0000256" key="2">
    <source>
        <dbReference type="ARBA" id="ARBA00022692"/>
    </source>
</evidence>
<evidence type="ECO:0000256" key="1">
    <source>
        <dbReference type="ARBA" id="ARBA00004141"/>
    </source>
</evidence>
<dbReference type="PANTHER" id="PTHR33048:SF96">
    <property type="entry name" value="INTEGRAL MEMBRANE PROTEIN"/>
    <property type="match status" value="1"/>
</dbReference>
<feature type="transmembrane region" description="Helical" evidence="7">
    <location>
        <begin position="92"/>
        <end position="115"/>
    </location>
</feature>
<gene>
    <name evidence="9" type="ORF">RAG0_06226</name>
</gene>
<keyword evidence="4 7" id="KW-0472">Membrane</keyword>
<dbReference type="AlphaFoldDB" id="A0A1E1KJX1"/>
<dbReference type="GO" id="GO:0016020">
    <property type="term" value="C:membrane"/>
    <property type="evidence" value="ECO:0007669"/>
    <property type="project" value="UniProtKB-SubCell"/>
</dbReference>
<evidence type="ECO:0000313" key="9">
    <source>
        <dbReference type="EMBL" id="CZS97104.1"/>
    </source>
</evidence>
<dbReference type="InterPro" id="IPR049326">
    <property type="entry name" value="Rhodopsin_dom_fungi"/>
</dbReference>
<keyword evidence="3 7" id="KW-1133">Transmembrane helix</keyword>
<organism evidence="9 10">
    <name type="scientific">Rhynchosporium agropyri</name>
    <dbReference type="NCBI Taxonomy" id="914238"/>
    <lineage>
        <taxon>Eukaryota</taxon>
        <taxon>Fungi</taxon>
        <taxon>Dikarya</taxon>
        <taxon>Ascomycota</taxon>
        <taxon>Pezizomycotina</taxon>
        <taxon>Leotiomycetes</taxon>
        <taxon>Helotiales</taxon>
        <taxon>Ploettnerulaceae</taxon>
        <taxon>Rhynchosporium</taxon>
    </lineage>
</organism>
<protein>
    <submittedName>
        <fullName evidence="9">Related to integral membrane protein</fullName>
    </submittedName>
</protein>
<dbReference type="Proteomes" id="UP000178912">
    <property type="component" value="Unassembled WGS sequence"/>
</dbReference>
<keyword evidence="2 7" id="KW-0812">Transmembrane</keyword>
<sequence>MDGSDNYSGVTRGAQVTGVAVCSLGLAWISFTLRFYVRIAVLKFLGRDDWLTIAAMIVFTIFCSLCLRVTYYGLGAHMYNIEDESLQTGFKIVFICELLYVVTTTVTKVAVAAYFLRLASKRYQRVVVYYTLSTVMVFSTLYFFFLIFQCSPMNYLWTKYGDDGAGRCLKSTTLSAITYAHCAMSAITDWSFGILPIFFVRKMQMDPRTKFSVILILSLGFFASSATIVRIVYIKALTDTEDYSWEGINLVKWSMVEPAIAITAMNIATLRPLFTRFLSHASKQFDSSTQSEDQTRSSGESRHNFTGRDSISAALYSTEFAELLGLSRVGVTTQITAGGNEKRDHMRKRWRLHRSIHSLSGQKQKDEKWRTYNESQTELSTVPSTADTSDIEHVGAVDWAAGITTTTVITYQRS</sequence>
<feature type="transmembrane region" description="Helical" evidence="7">
    <location>
        <begin position="253"/>
        <end position="274"/>
    </location>
</feature>
<feature type="compositionally biased region" description="Basic and acidic residues" evidence="6">
    <location>
        <begin position="293"/>
        <end position="303"/>
    </location>
</feature>
<keyword evidence="10" id="KW-1185">Reference proteome</keyword>
<proteinExistence type="inferred from homology"/>
<dbReference type="EMBL" id="FJUX01000030">
    <property type="protein sequence ID" value="CZS97104.1"/>
    <property type="molecule type" value="Genomic_DNA"/>
</dbReference>
<evidence type="ECO:0000256" key="7">
    <source>
        <dbReference type="SAM" id="Phobius"/>
    </source>
</evidence>
<evidence type="ECO:0000256" key="5">
    <source>
        <dbReference type="ARBA" id="ARBA00038359"/>
    </source>
</evidence>
<evidence type="ECO:0000256" key="3">
    <source>
        <dbReference type="ARBA" id="ARBA00022989"/>
    </source>
</evidence>
<evidence type="ECO:0000256" key="4">
    <source>
        <dbReference type="ARBA" id="ARBA00023136"/>
    </source>
</evidence>
<feature type="transmembrane region" description="Helical" evidence="7">
    <location>
        <begin position="16"/>
        <end position="37"/>
    </location>
</feature>
<evidence type="ECO:0000256" key="6">
    <source>
        <dbReference type="SAM" id="MobiDB-lite"/>
    </source>
</evidence>
<feature type="transmembrane region" description="Helical" evidence="7">
    <location>
        <begin position="127"/>
        <end position="148"/>
    </location>
</feature>
<comment type="similarity">
    <text evidence="5">Belongs to the SAT4 family.</text>
</comment>
<feature type="transmembrane region" description="Helical" evidence="7">
    <location>
        <begin position="49"/>
        <end position="72"/>
    </location>
</feature>
<comment type="subcellular location">
    <subcellularLocation>
        <location evidence="1">Membrane</location>
        <topology evidence="1">Multi-pass membrane protein</topology>
    </subcellularLocation>
</comment>
<feature type="transmembrane region" description="Helical" evidence="7">
    <location>
        <begin position="211"/>
        <end position="233"/>
    </location>
</feature>
<feature type="transmembrane region" description="Helical" evidence="7">
    <location>
        <begin position="176"/>
        <end position="199"/>
    </location>
</feature>
<dbReference type="PANTHER" id="PTHR33048">
    <property type="entry name" value="PTH11-LIKE INTEGRAL MEMBRANE PROTEIN (AFU_ORTHOLOGUE AFUA_5G11245)"/>
    <property type="match status" value="1"/>
</dbReference>
<feature type="region of interest" description="Disordered" evidence="6">
    <location>
        <begin position="285"/>
        <end position="305"/>
    </location>
</feature>